<comment type="function">
    <text evidence="2">Antitoxin component of a type II toxin-antitoxin (TA) system.</text>
</comment>
<reference evidence="3" key="1">
    <citation type="journal article" date="2014" name="Int. J. Syst. Evol. Microbiol.">
        <title>Complete genome sequence of Corynebacterium casei LMG S-19264T (=DSM 44701T), isolated from a smear-ripened cheese.</title>
        <authorList>
            <consortium name="US DOE Joint Genome Institute (JGI-PGF)"/>
            <person name="Walter F."/>
            <person name="Albersmeier A."/>
            <person name="Kalinowski J."/>
            <person name="Ruckert C."/>
        </authorList>
    </citation>
    <scope>NUCLEOTIDE SEQUENCE</scope>
    <source>
        <strain evidence="3">VKM B-2484</strain>
    </source>
</reference>
<comment type="caution">
    <text evidence="3">The sequence shown here is derived from an EMBL/GenBank/DDBJ whole genome shotgun (WGS) entry which is preliminary data.</text>
</comment>
<dbReference type="SUPFAM" id="SSF143120">
    <property type="entry name" value="YefM-like"/>
    <property type="match status" value="1"/>
</dbReference>
<dbReference type="Pfam" id="PF02604">
    <property type="entry name" value="PhdYeFM_antitox"/>
    <property type="match status" value="1"/>
</dbReference>
<dbReference type="NCBIfam" id="TIGR01552">
    <property type="entry name" value="phd_fam"/>
    <property type="match status" value="1"/>
</dbReference>
<dbReference type="EMBL" id="BSFJ01000001">
    <property type="protein sequence ID" value="GLK69957.1"/>
    <property type="molecule type" value="Genomic_DNA"/>
</dbReference>
<protein>
    <recommendedName>
        <fullName evidence="2">Antitoxin</fullName>
    </recommendedName>
</protein>
<comment type="similarity">
    <text evidence="1 2">Belongs to the phD/YefM antitoxin family.</text>
</comment>
<dbReference type="InterPro" id="IPR036165">
    <property type="entry name" value="YefM-like_sf"/>
</dbReference>
<evidence type="ECO:0000256" key="1">
    <source>
        <dbReference type="ARBA" id="ARBA00009981"/>
    </source>
</evidence>
<dbReference type="Gene3D" id="3.40.1620.10">
    <property type="entry name" value="YefM-like domain"/>
    <property type="match status" value="1"/>
</dbReference>
<gene>
    <name evidence="3" type="ORF">GCM10017643_00720</name>
</gene>
<organism evidence="3 4">
    <name type="scientific">Ancylobacter dichloromethanicus</name>
    <dbReference type="NCBI Taxonomy" id="518825"/>
    <lineage>
        <taxon>Bacteria</taxon>
        <taxon>Pseudomonadati</taxon>
        <taxon>Pseudomonadota</taxon>
        <taxon>Alphaproteobacteria</taxon>
        <taxon>Hyphomicrobiales</taxon>
        <taxon>Xanthobacteraceae</taxon>
        <taxon>Ancylobacter</taxon>
    </lineage>
</organism>
<dbReference type="InterPro" id="IPR006442">
    <property type="entry name" value="Antitoxin_Phd/YefM"/>
</dbReference>
<dbReference type="AlphaFoldDB" id="A0A9W6MXJ5"/>
<sequence>MSARVVAAAQFKAECLRLIDEMNETGEPVTITRRGKPVAVLSPVRPSPARPLIGASRGVVTRYDDPFEPAADEGDWAAHS</sequence>
<reference evidence="3" key="2">
    <citation type="submission" date="2023-01" db="EMBL/GenBank/DDBJ databases">
        <authorList>
            <person name="Sun Q."/>
            <person name="Evtushenko L."/>
        </authorList>
    </citation>
    <scope>NUCLEOTIDE SEQUENCE</scope>
    <source>
        <strain evidence="3">VKM B-2484</strain>
    </source>
</reference>
<name>A0A9W6MXJ5_9HYPH</name>
<dbReference type="Proteomes" id="UP001143370">
    <property type="component" value="Unassembled WGS sequence"/>
</dbReference>
<proteinExistence type="inferred from homology"/>
<accession>A0A9W6MXJ5</accession>
<keyword evidence="4" id="KW-1185">Reference proteome</keyword>
<evidence type="ECO:0000256" key="2">
    <source>
        <dbReference type="RuleBase" id="RU362080"/>
    </source>
</evidence>
<evidence type="ECO:0000313" key="4">
    <source>
        <dbReference type="Proteomes" id="UP001143370"/>
    </source>
</evidence>
<evidence type="ECO:0000313" key="3">
    <source>
        <dbReference type="EMBL" id="GLK69957.1"/>
    </source>
</evidence>
<dbReference type="RefSeq" id="WP_213375604.1">
    <property type="nucleotide sequence ID" value="NZ_BSFJ01000001.1"/>
</dbReference>